<feature type="non-terminal residue" evidence="12">
    <location>
        <position position="1"/>
    </location>
</feature>
<evidence type="ECO:0000256" key="1">
    <source>
        <dbReference type="ARBA" id="ARBA00004477"/>
    </source>
</evidence>
<keyword evidence="4 11" id="KW-0328">Glycosyltransferase</keyword>
<evidence type="ECO:0000256" key="4">
    <source>
        <dbReference type="ARBA" id="ARBA00022676"/>
    </source>
</evidence>
<keyword evidence="5 11" id="KW-0808">Transferase</keyword>
<protein>
    <recommendedName>
        <fullName evidence="11">Alpha-1,3-glucosyltransferase</fullName>
        <ecNumber evidence="11">2.4.1.-</ecNumber>
    </recommendedName>
</protein>
<dbReference type="EMBL" id="ML179575">
    <property type="protein sequence ID" value="THU84873.1"/>
    <property type="molecule type" value="Genomic_DNA"/>
</dbReference>
<sequence length="76" mass="8587">FVRGAVDPATQHIISASLFLHPGFLIIDHIHFQYNGFLFGILLWSILMARNGNKLASGILFAVLLNFKHIYMYIAV</sequence>
<evidence type="ECO:0000256" key="7">
    <source>
        <dbReference type="ARBA" id="ARBA00022824"/>
    </source>
</evidence>
<keyword evidence="7 11" id="KW-0256">Endoplasmic reticulum</keyword>
<gene>
    <name evidence="12" type="ORF">K435DRAFT_686676</name>
</gene>
<proteinExistence type="inferred from homology"/>
<dbReference type="Proteomes" id="UP000297245">
    <property type="component" value="Unassembled WGS sequence"/>
</dbReference>
<name>A0A4S8L8T3_DENBC</name>
<dbReference type="UniPathway" id="UPA00378"/>
<reference evidence="12 13" key="1">
    <citation type="journal article" date="2019" name="Nat. Ecol. Evol.">
        <title>Megaphylogeny resolves global patterns of mushroom evolution.</title>
        <authorList>
            <person name="Varga T."/>
            <person name="Krizsan K."/>
            <person name="Foldi C."/>
            <person name="Dima B."/>
            <person name="Sanchez-Garcia M."/>
            <person name="Sanchez-Ramirez S."/>
            <person name="Szollosi G.J."/>
            <person name="Szarkandi J.G."/>
            <person name="Papp V."/>
            <person name="Albert L."/>
            <person name="Andreopoulos W."/>
            <person name="Angelini C."/>
            <person name="Antonin V."/>
            <person name="Barry K.W."/>
            <person name="Bougher N.L."/>
            <person name="Buchanan P."/>
            <person name="Buyck B."/>
            <person name="Bense V."/>
            <person name="Catcheside P."/>
            <person name="Chovatia M."/>
            <person name="Cooper J."/>
            <person name="Damon W."/>
            <person name="Desjardin D."/>
            <person name="Finy P."/>
            <person name="Geml J."/>
            <person name="Haridas S."/>
            <person name="Hughes K."/>
            <person name="Justo A."/>
            <person name="Karasinski D."/>
            <person name="Kautmanova I."/>
            <person name="Kiss B."/>
            <person name="Kocsube S."/>
            <person name="Kotiranta H."/>
            <person name="LaButti K.M."/>
            <person name="Lechner B.E."/>
            <person name="Liimatainen K."/>
            <person name="Lipzen A."/>
            <person name="Lukacs Z."/>
            <person name="Mihaltcheva S."/>
            <person name="Morgado L.N."/>
            <person name="Niskanen T."/>
            <person name="Noordeloos M.E."/>
            <person name="Ohm R.A."/>
            <person name="Ortiz-Santana B."/>
            <person name="Ovrebo C."/>
            <person name="Racz N."/>
            <person name="Riley R."/>
            <person name="Savchenko A."/>
            <person name="Shiryaev A."/>
            <person name="Soop K."/>
            <person name="Spirin V."/>
            <person name="Szebenyi C."/>
            <person name="Tomsovsky M."/>
            <person name="Tulloss R.E."/>
            <person name="Uehling J."/>
            <person name="Grigoriev I.V."/>
            <person name="Vagvolgyi C."/>
            <person name="Papp T."/>
            <person name="Martin F.M."/>
            <person name="Miettinen O."/>
            <person name="Hibbett D.S."/>
            <person name="Nagy L.G."/>
        </authorList>
    </citation>
    <scope>NUCLEOTIDE SEQUENCE [LARGE SCALE GENOMIC DNA]</scope>
    <source>
        <strain evidence="12 13">CBS 962.96</strain>
    </source>
</reference>
<evidence type="ECO:0000313" key="13">
    <source>
        <dbReference type="Proteomes" id="UP000297245"/>
    </source>
</evidence>
<keyword evidence="13" id="KW-1185">Reference proteome</keyword>
<dbReference type="GO" id="GO:0042283">
    <property type="term" value="F:dolichyl pyrophosphate Glc1Man9GlcNAc2 alpha-1,3-glucosyltransferase activity"/>
    <property type="evidence" value="ECO:0007669"/>
    <property type="project" value="UniProtKB-EC"/>
</dbReference>
<evidence type="ECO:0000256" key="10">
    <source>
        <dbReference type="ARBA" id="ARBA00047346"/>
    </source>
</evidence>
<dbReference type="PANTHER" id="PTHR12413">
    <property type="entry name" value="DOLICHYL GLYCOSYLTRANSFERASE"/>
    <property type="match status" value="1"/>
</dbReference>
<comment type="caution">
    <text evidence="11">Lacks conserved residue(s) required for the propagation of feature annotation.</text>
</comment>
<comment type="similarity">
    <text evidence="3 11">Belongs to the ALG6/ALG8 glucosyltransferase family.</text>
</comment>
<dbReference type="GO" id="GO:0005789">
    <property type="term" value="C:endoplasmic reticulum membrane"/>
    <property type="evidence" value="ECO:0007669"/>
    <property type="project" value="UniProtKB-SubCell"/>
</dbReference>
<dbReference type="GO" id="GO:0006487">
    <property type="term" value="P:protein N-linked glycosylation"/>
    <property type="evidence" value="ECO:0007669"/>
    <property type="project" value="TreeGrafter"/>
</dbReference>
<comment type="subcellular location">
    <subcellularLocation>
        <location evidence="1 11">Endoplasmic reticulum membrane</location>
        <topology evidence="1 11">Multi-pass membrane protein</topology>
    </subcellularLocation>
</comment>
<dbReference type="AlphaFoldDB" id="A0A4S8L8T3"/>
<dbReference type="InterPro" id="IPR004856">
    <property type="entry name" value="Glyco_trans_ALG6/ALG8"/>
</dbReference>
<evidence type="ECO:0000256" key="11">
    <source>
        <dbReference type="RuleBase" id="RU363110"/>
    </source>
</evidence>
<evidence type="ECO:0000313" key="12">
    <source>
        <dbReference type="EMBL" id="THU84873.1"/>
    </source>
</evidence>
<organism evidence="12 13">
    <name type="scientific">Dendrothele bispora (strain CBS 962.96)</name>
    <dbReference type="NCBI Taxonomy" id="1314807"/>
    <lineage>
        <taxon>Eukaryota</taxon>
        <taxon>Fungi</taxon>
        <taxon>Dikarya</taxon>
        <taxon>Basidiomycota</taxon>
        <taxon>Agaricomycotina</taxon>
        <taxon>Agaricomycetes</taxon>
        <taxon>Agaricomycetidae</taxon>
        <taxon>Agaricales</taxon>
        <taxon>Agaricales incertae sedis</taxon>
        <taxon>Dendrothele</taxon>
    </lineage>
</organism>
<evidence type="ECO:0000256" key="8">
    <source>
        <dbReference type="ARBA" id="ARBA00022989"/>
    </source>
</evidence>
<dbReference type="EC" id="2.4.1.-" evidence="11"/>
<keyword evidence="9 11" id="KW-0472">Membrane</keyword>
<dbReference type="Pfam" id="PF03155">
    <property type="entry name" value="Alg6_Alg8"/>
    <property type="match status" value="1"/>
</dbReference>
<evidence type="ECO:0000256" key="9">
    <source>
        <dbReference type="ARBA" id="ARBA00023136"/>
    </source>
</evidence>
<feature type="transmembrane region" description="Helical" evidence="11">
    <location>
        <begin position="30"/>
        <end position="48"/>
    </location>
</feature>
<comment type="pathway">
    <text evidence="2 11">Protein modification; protein glycosylation.</text>
</comment>
<evidence type="ECO:0000256" key="3">
    <source>
        <dbReference type="ARBA" id="ARBA00008715"/>
    </source>
</evidence>
<dbReference type="OrthoDB" id="1689333at2759"/>
<feature type="transmembrane region" description="Helical" evidence="11">
    <location>
        <begin position="55"/>
        <end position="74"/>
    </location>
</feature>
<accession>A0A4S8L8T3</accession>
<keyword evidence="6 11" id="KW-0812">Transmembrane</keyword>
<keyword evidence="8 11" id="KW-1133">Transmembrane helix</keyword>
<comment type="catalytic activity">
    <reaction evidence="10">
        <text>an alpha-D-Glc-(1-&gt;3)-alpha-D-Man-(1-&gt;2)-alpha-D-Man-(1-&gt;2)-alpha-D-Man-(1-&gt;3)-[alpha-D-Man-(1-&gt;2)-alpha-D-Man-(1-&gt;3)-[alpha-D-Man-(1-&gt;2)-alpha-D-Man-(1-&gt;6)]-alpha-D-Man-(1-&gt;6)]-beta-D-Man-(1-&gt;4)-beta-D-GlcNAc-(1-&gt;4)-alpha-D-GlcNAc-diphospho-di-trans,poly-cis-dolichol + a di-trans,poly-cis-dolichyl beta-D-glucosyl phosphate = an alpha-D-Glc-(1-&gt;3)-alpha-D-Glc-(1-&gt;3)-alpha-D-Man-(1-&gt;2)-alpha-D-Man-(1-&gt;2)-alpha-D-Man-(1-&gt;3)-[alpha-D-Man-(1-&gt;2)-alpha-D-Man-(1-&gt;3)-[alpha-D-Man-(1-&gt;2)-alpha-D-Man-(1-&gt;6)]-alpha-D-Man-(1-&gt;6)]-beta-D-Man-(1-&gt;4)-beta-D-GlcNAc-(1-&gt;4)-alpha-D-GlcNAc-diphospho-di-trans,poly-cis-dolichol + a di-trans,poly-cis-dolichyl phosphate + H(+)</text>
        <dbReference type="Rhea" id="RHEA:31307"/>
        <dbReference type="Rhea" id="RHEA-COMP:19498"/>
        <dbReference type="Rhea" id="RHEA-COMP:19502"/>
        <dbReference type="Rhea" id="RHEA-COMP:19521"/>
        <dbReference type="Rhea" id="RHEA-COMP:19522"/>
        <dbReference type="ChEBI" id="CHEBI:15378"/>
        <dbReference type="ChEBI" id="CHEBI:57525"/>
        <dbReference type="ChEBI" id="CHEBI:57683"/>
        <dbReference type="ChEBI" id="CHEBI:132521"/>
        <dbReference type="ChEBI" id="CHEBI:132522"/>
        <dbReference type="EC" id="2.4.1.265"/>
    </reaction>
    <physiologicalReaction direction="left-to-right" evidence="10">
        <dbReference type="Rhea" id="RHEA:31308"/>
    </physiologicalReaction>
</comment>
<evidence type="ECO:0000256" key="5">
    <source>
        <dbReference type="ARBA" id="ARBA00022679"/>
    </source>
</evidence>
<dbReference type="PANTHER" id="PTHR12413:SF2">
    <property type="entry name" value="DOLICHYL PYROPHOSPHATE GLC1MAN9GLCNAC2 ALPHA-1,3-GLUCOSYLTRANSFERASE-RELATED"/>
    <property type="match status" value="1"/>
</dbReference>
<evidence type="ECO:0000256" key="2">
    <source>
        <dbReference type="ARBA" id="ARBA00004922"/>
    </source>
</evidence>
<evidence type="ECO:0000256" key="6">
    <source>
        <dbReference type="ARBA" id="ARBA00022692"/>
    </source>
</evidence>